<comment type="similarity">
    <text evidence="2 9">Belongs to the resistance-nodulation-cell division (RND) (TC 2.A.6) family.</text>
</comment>
<dbReference type="Gene3D" id="3.30.70.1440">
    <property type="entry name" value="Multidrug efflux transporter AcrB pore domain"/>
    <property type="match status" value="1"/>
</dbReference>
<evidence type="ECO:0000313" key="11">
    <source>
        <dbReference type="Proteomes" id="UP001203880"/>
    </source>
</evidence>
<feature type="transmembrane region" description="Helical" evidence="9">
    <location>
        <begin position="968"/>
        <end position="987"/>
    </location>
</feature>
<evidence type="ECO:0000256" key="6">
    <source>
        <dbReference type="ARBA" id="ARBA00022692"/>
    </source>
</evidence>
<comment type="subcellular location">
    <subcellularLocation>
        <location evidence="1 9">Cell inner membrane</location>
        <topology evidence="1 9">Multi-pass membrane protein</topology>
    </subcellularLocation>
</comment>
<dbReference type="PANTHER" id="PTHR32063:SF76">
    <property type="entry name" value="EFFLUX PUMP MEMBRANE TRANSPORTER"/>
    <property type="match status" value="1"/>
</dbReference>
<dbReference type="Gene3D" id="3.30.70.1320">
    <property type="entry name" value="Multidrug efflux transporter AcrB pore domain like"/>
    <property type="match status" value="1"/>
</dbReference>
<dbReference type="SUPFAM" id="SSF82693">
    <property type="entry name" value="Multidrug efflux transporter AcrB pore domain, PN1, PN2, PC1 and PC2 subdomains"/>
    <property type="match status" value="3"/>
</dbReference>
<feature type="transmembrane region" description="Helical" evidence="9">
    <location>
        <begin position="868"/>
        <end position="888"/>
    </location>
</feature>
<feature type="transmembrane region" description="Helical" evidence="9">
    <location>
        <begin position="922"/>
        <end position="947"/>
    </location>
</feature>
<name>A0ABT0PYB1_9RHOB</name>
<feature type="transmembrane region" description="Helical" evidence="9">
    <location>
        <begin position="471"/>
        <end position="500"/>
    </location>
</feature>
<evidence type="ECO:0000256" key="2">
    <source>
        <dbReference type="ARBA" id="ARBA00010942"/>
    </source>
</evidence>
<dbReference type="Gene3D" id="3.30.70.1430">
    <property type="entry name" value="Multidrug efflux transporter AcrB pore domain"/>
    <property type="match status" value="2"/>
</dbReference>
<dbReference type="Proteomes" id="UP001203880">
    <property type="component" value="Unassembled WGS sequence"/>
</dbReference>
<dbReference type="PRINTS" id="PR00702">
    <property type="entry name" value="ACRIFLAVINRP"/>
</dbReference>
<comment type="caution">
    <text evidence="10">The sequence shown here is derived from an EMBL/GenBank/DDBJ whole genome shotgun (WGS) entry which is preliminary data.</text>
</comment>
<keyword evidence="5 9" id="KW-0997">Cell inner membrane</keyword>
<keyword evidence="11" id="KW-1185">Reference proteome</keyword>
<keyword evidence="7 9" id="KW-1133">Transmembrane helix</keyword>
<organism evidence="10 11">
    <name type="scientific">Ruegeria spongiae</name>
    <dbReference type="NCBI Taxonomy" id="2942209"/>
    <lineage>
        <taxon>Bacteria</taxon>
        <taxon>Pseudomonadati</taxon>
        <taxon>Pseudomonadota</taxon>
        <taxon>Alphaproteobacteria</taxon>
        <taxon>Rhodobacterales</taxon>
        <taxon>Roseobacteraceae</taxon>
        <taxon>Ruegeria</taxon>
    </lineage>
</organism>
<evidence type="ECO:0000256" key="4">
    <source>
        <dbReference type="ARBA" id="ARBA00022475"/>
    </source>
</evidence>
<feature type="transmembrane region" description="Helical" evidence="9">
    <location>
        <begin position="445"/>
        <end position="465"/>
    </location>
</feature>
<evidence type="ECO:0000256" key="1">
    <source>
        <dbReference type="ARBA" id="ARBA00004429"/>
    </source>
</evidence>
<feature type="transmembrane region" description="Helical" evidence="9">
    <location>
        <begin position="395"/>
        <end position="416"/>
    </location>
</feature>
<reference evidence="10" key="1">
    <citation type="submission" date="2022-05" db="EMBL/GenBank/DDBJ databases">
        <authorList>
            <person name="Park J.-S."/>
        </authorList>
    </citation>
    <scope>NUCLEOTIDE SEQUENCE</scope>
    <source>
        <strain evidence="10">2012CJ41-6</strain>
    </source>
</reference>
<evidence type="ECO:0000313" key="10">
    <source>
        <dbReference type="EMBL" id="MCL6282558.1"/>
    </source>
</evidence>
<dbReference type="Gene3D" id="1.20.1640.10">
    <property type="entry name" value="Multidrug efflux transporter AcrB transmembrane domain"/>
    <property type="match status" value="2"/>
</dbReference>
<evidence type="ECO:0000256" key="7">
    <source>
        <dbReference type="ARBA" id="ARBA00022989"/>
    </source>
</evidence>
<dbReference type="NCBIfam" id="TIGR00915">
    <property type="entry name" value="2A0602"/>
    <property type="match status" value="1"/>
</dbReference>
<dbReference type="SUPFAM" id="SSF82714">
    <property type="entry name" value="Multidrug efflux transporter AcrB TolC docking domain, DN and DC subdomains"/>
    <property type="match status" value="2"/>
</dbReference>
<evidence type="ECO:0000256" key="5">
    <source>
        <dbReference type="ARBA" id="ARBA00022519"/>
    </source>
</evidence>
<keyword evidence="4" id="KW-1003">Cell membrane</keyword>
<sequence length="1045" mass="111583">MISRYFIERPNFAIVIAILMVLAGLLGVRLIPIAQYPEITPPQVYVTTRYPGADAALIQEAVATPIEEQVNGVDGMLYMSSGSSNSGTYELTVTFEIGTDPDIAAIDVQNRVALAEPMLPPSVIQQGINVSKRSGGMMMVINLTSPDGSRDELYLSNYAADFVQDPLARIAGVSAVTQFGPLEYSMRVWTRPDKMAALNITASDIATAIQNQNVEAAAGELGAPPFGAKTPDFQFKLQARGLLREAEEFERIIVASNTDGSLVRLGDVARVELGAESYSGASRFNGKGSAAIAIHQNATANALDIATAVQAELDHLAQKFPDGVSYEVPYDITTAVRLSIRDILFTLGLTAGLVVLVTFLFLASWRATIVPAIAIPVSLLGAVALIFLIGFSANMITLLALVLAITLVVDDAIVIIENAERIMEDEGLEARAATEKAMDQVTRPIIATTFVLAAVFVPVCFFPGITGKIYLQFALTIIFAFMLSAVNALTLGPALCALLLRQGGRPRGPLRLVPALIAWVRGLYMRLVGLMLRYLALSLLVFAGFVGGTVYLFKTVPSGFIPPEDSGILLAGIDLPDGASLARTEAVMTQVDTMIRAMPGVHSVTTVSGFSMMSGTRPSTGMVVIALAPWDQRKTPELQWYAIMAAANDKLATLPEATSFVFPLPSIHGLGVGGGVSAELVDLADGDVDKLDAAKTAFLTALNAAPEFSHVHSSFSASVPQYLLSVDRDRAETLGVEVIDIFSALQASLSSYYVGNFIKRNKVHWIVISADADFRQSLDDIGNIYVKNADGESFPLRVLVRYAPVLGPDSIPRHNLYTAASINAQLADGMSSGQAIAAMQAIANTTLPDDFDIEWSGVTQQEVAAGGLVTYILMGAVVLSYLFLVALYESWTLPLAVMSSTIFAVFGALVPLALIPHLSNNIFAQVGMVLLIGLAAKKAIMVVEFANDERARGTPIREAALKAAELRFRPVTMTGLCFIVGVLPLVLATGAGAAGRVSIGYPVLVGMIFDSTVGLLMIPVLYLTFQSLRERTLSWMRGRQSVDGT</sequence>
<feature type="transmembrane region" description="Helical" evidence="9">
    <location>
        <begin position="12"/>
        <end position="31"/>
    </location>
</feature>
<feature type="transmembrane region" description="Helical" evidence="9">
    <location>
        <begin position="369"/>
        <end position="389"/>
    </location>
</feature>
<keyword evidence="6 9" id="KW-0812">Transmembrane</keyword>
<keyword evidence="3 9" id="KW-0813">Transport</keyword>
<evidence type="ECO:0000256" key="8">
    <source>
        <dbReference type="ARBA" id="ARBA00023136"/>
    </source>
</evidence>
<gene>
    <name evidence="10" type="ORF">M3P21_03365</name>
</gene>
<dbReference type="InterPro" id="IPR001036">
    <property type="entry name" value="Acrflvin-R"/>
</dbReference>
<dbReference type="InterPro" id="IPR004764">
    <property type="entry name" value="MdtF-like"/>
</dbReference>
<dbReference type="RefSeq" id="WP_249706790.1">
    <property type="nucleotide sequence ID" value="NZ_JAMFMB010000003.1"/>
</dbReference>
<proteinExistence type="inferred from homology"/>
<keyword evidence="8 9" id="KW-0472">Membrane</keyword>
<dbReference type="SUPFAM" id="SSF82866">
    <property type="entry name" value="Multidrug efflux transporter AcrB transmembrane domain"/>
    <property type="match status" value="2"/>
</dbReference>
<dbReference type="PANTHER" id="PTHR32063">
    <property type="match status" value="1"/>
</dbReference>
<feature type="transmembrane region" description="Helical" evidence="9">
    <location>
        <begin position="531"/>
        <end position="553"/>
    </location>
</feature>
<protein>
    <recommendedName>
        <fullName evidence="9">Efflux pump membrane transporter</fullName>
    </recommendedName>
</protein>
<feature type="transmembrane region" description="Helical" evidence="9">
    <location>
        <begin position="343"/>
        <end position="362"/>
    </location>
</feature>
<dbReference type="Pfam" id="PF00873">
    <property type="entry name" value="ACR_tran"/>
    <property type="match status" value="1"/>
</dbReference>
<dbReference type="InterPro" id="IPR027463">
    <property type="entry name" value="AcrB_DN_DC_subdom"/>
</dbReference>
<dbReference type="EMBL" id="JAMFMB010000003">
    <property type="protein sequence ID" value="MCL6282558.1"/>
    <property type="molecule type" value="Genomic_DNA"/>
</dbReference>
<dbReference type="Gene3D" id="3.30.2090.10">
    <property type="entry name" value="Multidrug efflux transporter AcrB TolC docking domain, DN and DC subdomains"/>
    <property type="match status" value="2"/>
</dbReference>
<evidence type="ECO:0000256" key="9">
    <source>
        <dbReference type="RuleBase" id="RU364070"/>
    </source>
</evidence>
<accession>A0ABT0PYB1</accession>
<feature type="transmembrane region" description="Helical" evidence="9">
    <location>
        <begin position="999"/>
        <end position="1025"/>
    </location>
</feature>
<feature type="transmembrane region" description="Helical" evidence="9">
    <location>
        <begin position="895"/>
        <end position="916"/>
    </location>
</feature>
<evidence type="ECO:0000256" key="3">
    <source>
        <dbReference type="ARBA" id="ARBA00022448"/>
    </source>
</evidence>